<dbReference type="SUPFAM" id="SSF51215">
    <property type="entry name" value="Regulatory protein AraC"/>
    <property type="match status" value="1"/>
</dbReference>
<dbReference type="GO" id="GO:0003700">
    <property type="term" value="F:DNA-binding transcription factor activity"/>
    <property type="evidence" value="ECO:0007669"/>
    <property type="project" value="InterPro"/>
</dbReference>
<dbReference type="SUPFAM" id="SSF46689">
    <property type="entry name" value="Homeodomain-like"/>
    <property type="match status" value="1"/>
</dbReference>
<name>A0A1X9LHI9_9MICO</name>
<dbReference type="InterPro" id="IPR009057">
    <property type="entry name" value="Homeodomain-like_sf"/>
</dbReference>
<protein>
    <submittedName>
        <fullName evidence="4">Uncharacterized protein</fullName>
    </submittedName>
</protein>
<organism evidence="4 5">
    <name type="scientific">Cnuibacter physcomitrellae</name>
    <dbReference type="NCBI Taxonomy" id="1619308"/>
    <lineage>
        <taxon>Bacteria</taxon>
        <taxon>Bacillati</taxon>
        <taxon>Actinomycetota</taxon>
        <taxon>Actinomycetes</taxon>
        <taxon>Micrococcales</taxon>
        <taxon>Microbacteriaceae</taxon>
        <taxon>Cnuibacter</taxon>
    </lineage>
</organism>
<dbReference type="InterPro" id="IPR037923">
    <property type="entry name" value="HTH-like"/>
</dbReference>
<dbReference type="InterPro" id="IPR018060">
    <property type="entry name" value="HTH_AraC"/>
</dbReference>
<dbReference type="Pfam" id="PF12833">
    <property type="entry name" value="HTH_18"/>
    <property type="match status" value="1"/>
</dbReference>
<dbReference type="PROSITE" id="PS01124">
    <property type="entry name" value="HTH_ARAC_FAMILY_2"/>
    <property type="match status" value="1"/>
</dbReference>
<evidence type="ECO:0000313" key="5">
    <source>
        <dbReference type="Proteomes" id="UP000192775"/>
    </source>
</evidence>
<dbReference type="KEGG" id="cphy:B5808_04830"/>
<evidence type="ECO:0000256" key="3">
    <source>
        <dbReference type="ARBA" id="ARBA00023163"/>
    </source>
</evidence>
<evidence type="ECO:0000313" key="4">
    <source>
        <dbReference type="EMBL" id="ARJ04623.1"/>
    </source>
</evidence>
<proteinExistence type="predicted"/>
<dbReference type="PANTHER" id="PTHR46796">
    <property type="entry name" value="HTH-TYPE TRANSCRIPTIONAL ACTIVATOR RHAS-RELATED"/>
    <property type="match status" value="1"/>
</dbReference>
<dbReference type="RefSeq" id="WP_085018763.1">
    <property type="nucleotide sequence ID" value="NZ_BMHD01000002.1"/>
</dbReference>
<dbReference type="PANTHER" id="PTHR46796:SF6">
    <property type="entry name" value="ARAC SUBFAMILY"/>
    <property type="match status" value="1"/>
</dbReference>
<keyword evidence="1" id="KW-0805">Transcription regulation</keyword>
<keyword evidence="5" id="KW-1185">Reference proteome</keyword>
<gene>
    <name evidence="4" type="ORF">B5808_04830</name>
</gene>
<dbReference type="Pfam" id="PF02311">
    <property type="entry name" value="AraC_binding"/>
    <property type="match status" value="1"/>
</dbReference>
<dbReference type="InterPro" id="IPR050204">
    <property type="entry name" value="AraC_XylS_family_regulators"/>
</dbReference>
<evidence type="ECO:0000256" key="2">
    <source>
        <dbReference type="ARBA" id="ARBA00023125"/>
    </source>
</evidence>
<accession>A0A1X9LHI9</accession>
<dbReference type="SMART" id="SM00342">
    <property type="entry name" value="HTH_ARAC"/>
    <property type="match status" value="1"/>
</dbReference>
<dbReference type="InterPro" id="IPR003313">
    <property type="entry name" value="AraC-bd"/>
</dbReference>
<dbReference type="EMBL" id="CP020715">
    <property type="protein sequence ID" value="ARJ04623.1"/>
    <property type="molecule type" value="Genomic_DNA"/>
</dbReference>
<evidence type="ECO:0000256" key="1">
    <source>
        <dbReference type="ARBA" id="ARBA00023015"/>
    </source>
</evidence>
<dbReference type="STRING" id="1619308.B5808_04830"/>
<sequence>MVDSGHSLIERIAYSPRSGREYEVEASPISAMRAALDPTRFRAPQRVEFHLLLVVASGASTHMLDFTEHELGPRTVLWARPGQVQRWGDLSDLDATAVIFPAGVVDPATDALASVEQPSGPRFWRLDDAAWADVSALVSVLRTSHEAVGGCIRSEARRAASRHALEALLLRLAGTTTTQPVSAGSEAYLAFRDAVERDFAVEHNVAGYASRLGYSVRTLSRATRTATGASPKEVVDQRILLEAKRLLAHTELPVARVGASLGFSDPSNFTAWFTTRERLSPAAFRASL</sequence>
<keyword evidence="3" id="KW-0804">Transcription</keyword>
<dbReference type="Proteomes" id="UP000192775">
    <property type="component" value="Chromosome"/>
</dbReference>
<dbReference type="GO" id="GO:0043565">
    <property type="term" value="F:sequence-specific DNA binding"/>
    <property type="evidence" value="ECO:0007669"/>
    <property type="project" value="InterPro"/>
</dbReference>
<dbReference type="AlphaFoldDB" id="A0A1X9LHI9"/>
<dbReference type="Gene3D" id="1.10.10.60">
    <property type="entry name" value="Homeodomain-like"/>
    <property type="match status" value="1"/>
</dbReference>
<reference evidence="4 5" key="1">
    <citation type="submission" date="2017-04" db="EMBL/GenBank/DDBJ databases">
        <authorList>
            <person name="Afonso C.L."/>
            <person name="Miller P.J."/>
            <person name="Scott M.A."/>
            <person name="Spackman E."/>
            <person name="Goraichik I."/>
            <person name="Dimitrov K.M."/>
            <person name="Suarez D.L."/>
            <person name="Swayne D.E."/>
        </authorList>
    </citation>
    <scope>NUCLEOTIDE SEQUENCE [LARGE SCALE GENOMIC DNA]</scope>
    <source>
        <strain evidence="5">XA(T)</strain>
    </source>
</reference>
<keyword evidence="2" id="KW-0238">DNA-binding</keyword>